<proteinExistence type="inferred from homology"/>
<name>A0A517R6B7_9PLAN</name>
<dbReference type="KEGG" id="svp:Pan189_37920"/>
<organism evidence="8 9">
    <name type="scientific">Stratiformator vulcanicus</name>
    <dbReference type="NCBI Taxonomy" id="2527980"/>
    <lineage>
        <taxon>Bacteria</taxon>
        <taxon>Pseudomonadati</taxon>
        <taxon>Planctomycetota</taxon>
        <taxon>Planctomycetia</taxon>
        <taxon>Planctomycetales</taxon>
        <taxon>Planctomycetaceae</taxon>
        <taxon>Stratiformator</taxon>
    </lineage>
</organism>
<dbReference type="AlphaFoldDB" id="A0A517R6B7"/>
<dbReference type="SUPFAM" id="SSF48013">
    <property type="entry name" value="NusB-like"/>
    <property type="match status" value="1"/>
</dbReference>
<feature type="domain" description="NusB/RsmB/TIM44" evidence="7">
    <location>
        <begin position="6"/>
        <end position="128"/>
    </location>
</feature>
<evidence type="ECO:0000313" key="9">
    <source>
        <dbReference type="Proteomes" id="UP000317318"/>
    </source>
</evidence>
<evidence type="ECO:0000256" key="5">
    <source>
        <dbReference type="ARBA" id="ARBA00023163"/>
    </source>
</evidence>
<dbReference type="GO" id="GO:0031564">
    <property type="term" value="P:transcription antitermination"/>
    <property type="evidence" value="ECO:0007669"/>
    <property type="project" value="UniProtKB-KW"/>
</dbReference>
<dbReference type="OrthoDB" id="9811381at2"/>
<dbReference type="HAMAP" id="MF_00073">
    <property type="entry name" value="NusB"/>
    <property type="match status" value="1"/>
</dbReference>
<evidence type="ECO:0000259" key="7">
    <source>
        <dbReference type="Pfam" id="PF01029"/>
    </source>
</evidence>
<dbReference type="EMBL" id="CP036268">
    <property type="protein sequence ID" value="QDT39385.1"/>
    <property type="molecule type" value="Genomic_DNA"/>
</dbReference>
<dbReference type="InterPro" id="IPR011605">
    <property type="entry name" value="NusB_fam"/>
</dbReference>
<comment type="function">
    <text evidence="6">Involved in transcription antitermination. Required for transcription of ribosomal RNA (rRNA) genes. Binds specifically to the boxA antiterminator sequence of the ribosomal RNA (rrn) operons.</text>
</comment>
<dbReference type="RefSeq" id="WP_145365522.1">
    <property type="nucleotide sequence ID" value="NZ_CP036268.1"/>
</dbReference>
<reference evidence="8 9" key="1">
    <citation type="submission" date="2019-02" db="EMBL/GenBank/DDBJ databases">
        <title>Deep-cultivation of Planctomycetes and their phenomic and genomic characterization uncovers novel biology.</title>
        <authorList>
            <person name="Wiegand S."/>
            <person name="Jogler M."/>
            <person name="Boedeker C."/>
            <person name="Pinto D."/>
            <person name="Vollmers J."/>
            <person name="Rivas-Marin E."/>
            <person name="Kohn T."/>
            <person name="Peeters S.H."/>
            <person name="Heuer A."/>
            <person name="Rast P."/>
            <person name="Oberbeckmann S."/>
            <person name="Bunk B."/>
            <person name="Jeske O."/>
            <person name="Meyerdierks A."/>
            <person name="Storesund J.E."/>
            <person name="Kallscheuer N."/>
            <person name="Luecker S."/>
            <person name="Lage O.M."/>
            <person name="Pohl T."/>
            <person name="Merkel B.J."/>
            <person name="Hornburger P."/>
            <person name="Mueller R.-W."/>
            <person name="Bruemmer F."/>
            <person name="Labrenz M."/>
            <person name="Spormann A.M."/>
            <person name="Op den Camp H."/>
            <person name="Overmann J."/>
            <person name="Amann R."/>
            <person name="Jetten M.S.M."/>
            <person name="Mascher T."/>
            <person name="Medema M.H."/>
            <person name="Devos D.P."/>
            <person name="Kaster A.-K."/>
            <person name="Ovreas L."/>
            <person name="Rohde M."/>
            <person name="Galperin M.Y."/>
            <person name="Jogler C."/>
        </authorList>
    </citation>
    <scope>NUCLEOTIDE SEQUENCE [LARGE SCALE GENOMIC DNA]</scope>
    <source>
        <strain evidence="8 9">Pan189</strain>
    </source>
</reference>
<evidence type="ECO:0000256" key="4">
    <source>
        <dbReference type="ARBA" id="ARBA00023015"/>
    </source>
</evidence>
<keyword evidence="4 6" id="KW-0805">Transcription regulation</keyword>
<dbReference type="Gene3D" id="1.10.940.10">
    <property type="entry name" value="NusB-like"/>
    <property type="match status" value="1"/>
</dbReference>
<keyword evidence="9" id="KW-1185">Reference proteome</keyword>
<evidence type="ECO:0000256" key="6">
    <source>
        <dbReference type="HAMAP-Rule" id="MF_00073"/>
    </source>
</evidence>
<keyword evidence="3 6" id="KW-0694">RNA-binding</keyword>
<accession>A0A517R6B7</accession>
<dbReference type="InterPro" id="IPR035926">
    <property type="entry name" value="NusB-like_sf"/>
</dbReference>
<dbReference type="PANTHER" id="PTHR11078">
    <property type="entry name" value="N UTILIZATION SUBSTANCE PROTEIN B-RELATED"/>
    <property type="match status" value="1"/>
</dbReference>
<evidence type="ECO:0000256" key="2">
    <source>
        <dbReference type="ARBA" id="ARBA00022814"/>
    </source>
</evidence>
<keyword evidence="5 6" id="KW-0804">Transcription</keyword>
<dbReference type="Pfam" id="PF01029">
    <property type="entry name" value="NusB"/>
    <property type="match status" value="1"/>
</dbReference>
<protein>
    <recommendedName>
        <fullName evidence="6">Transcription antitermination protein NusB</fullName>
    </recommendedName>
    <alternativeName>
        <fullName evidence="6">Antitermination factor NusB</fullName>
    </alternativeName>
</protein>
<sequence length="139" mass="15709">MSRRTKAREVAVQMLYQLDLNSDVAMHDVRGMIEEQLDDADLSAFSWRLFVGTMEFRGIIDEKLAAAANNWSIDRMAPTDRNVLRLGVFELLNTDTPPRVVIDEAVEVAKRFGSENSSQFVNGLLDRLIPPEKRAELDG</sequence>
<keyword evidence="2 6" id="KW-0889">Transcription antitermination</keyword>
<dbReference type="NCBIfam" id="TIGR01951">
    <property type="entry name" value="nusB"/>
    <property type="match status" value="1"/>
</dbReference>
<dbReference type="GO" id="GO:0006353">
    <property type="term" value="P:DNA-templated transcription termination"/>
    <property type="evidence" value="ECO:0007669"/>
    <property type="project" value="UniProtKB-UniRule"/>
</dbReference>
<dbReference type="PANTHER" id="PTHR11078:SF3">
    <property type="entry name" value="ANTITERMINATION NUSB DOMAIN-CONTAINING PROTEIN"/>
    <property type="match status" value="1"/>
</dbReference>
<comment type="similarity">
    <text evidence="1 6">Belongs to the NusB family.</text>
</comment>
<dbReference type="GO" id="GO:0005829">
    <property type="term" value="C:cytosol"/>
    <property type="evidence" value="ECO:0007669"/>
    <property type="project" value="TreeGrafter"/>
</dbReference>
<dbReference type="GO" id="GO:0003723">
    <property type="term" value="F:RNA binding"/>
    <property type="evidence" value="ECO:0007669"/>
    <property type="project" value="UniProtKB-UniRule"/>
</dbReference>
<dbReference type="InterPro" id="IPR006027">
    <property type="entry name" value="NusB_RsmB_TIM44"/>
</dbReference>
<dbReference type="Proteomes" id="UP000317318">
    <property type="component" value="Chromosome"/>
</dbReference>
<evidence type="ECO:0000256" key="1">
    <source>
        <dbReference type="ARBA" id="ARBA00005952"/>
    </source>
</evidence>
<gene>
    <name evidence="6" type="primary">nusB</name>
    <name evidence="8" type="ORF">Pan189_37920</name>
</gene>
<evidence type="ECO:0000313" key="8">
    <source>
        <dbReference type="EMBL" id="QDT39385.1"/>
    </source>
</evidence>
<evidence type="ECO:0000256" key="3">
    <source>
        <dbReference type="ARBA" id="ARBA00022884"/>
    </source>
</evidence>